<dbReference type="Proteomes" id="UP000243887">
    <property type="component" value="Unassembled WGS sequence"/>
</dbReference>
<feature type="domain" description="Fibronectin type-III" evidence="1">
    <location>
        <begin position="322"/>
        <end position="418"/>
    </location>
</feature>
<dbReference type="NCBIfam" id="NF038128">
    <property type="entry name" value="choice_anch_J"/>
    <property type="match status" value="4"/>
</dbReference>
<dbReference type="NCBIfam" id="NF038133">
    <property type="entry name" value="choice_anch_L"/>
    <property type="match status" value="1"/>
</dbReference>
<organism evidence="2 3">
    <name type="scientific">Myroides guanonis</name>
    <dbReference type="NCBI Taxonomy" id="1150112"/>
    <lineage>
        <taxon>Bacteria</taxon>
        <taxon>Pseudomonadati</taxon>
        <taxon>Bacteroidota</taxon>
        <taxon>Flavobacteriia</taxon>
        <taxon>Flavobacteriales</taxon>
        <taxon>Flavobacteriaceae</taxon>
        <taxon>Myroides</taxon>
    </lineage>
</organism>
<dbReference type="SMART" id="SM00060">
    <property type="entry name" value="FN3"/>
    <property type="match status" value="5"/>
</dbReference>
<name>A0A1I3V446_9FLAO</name>
<evidence type="ECO:0000259" key="1">
    <source>
        <dbReference type="PROSITE" id="PS50853"/>
    </source>
</evidence>
<feature type="domain" description="Fibronectin type-III" evidence="1">
    <location>
        <begin position="582"/>
        <end position="677"/>
    </location>
</feature>
<evidence type="ECO:0000313" key="2">
    <source>
        <dbReference type="EMBL" id="SFJ89723.1"/>
    </source>
</evidence>
<dbReference type="InterPro" id="IPR049804">
    <property type="entry name" value="Choice_anch_L"/>
</dbReference>
<evidence type="ECO:0000313" key="3">
    <source>
        <dbReference type="Proteomes" id="UP000243887"/>
    </source>
</evidence>
<keyword evidence="3" id="KW-1185">Reference proteome</keyword>
<feature type="domain" description="Fibronectin type-III" evidence="1">
    <location>
        <begin position="1104"/>
        <end position="1196"/>
    </location>
</feature>
<dbReference type="CDD" id="cd00063">
    <property type="entry name" value="FN3"/>
    <property type="match status" value="3"/>
</dbReference>
<reference evidence="3" key="1">
    <citation type="submission" date="2016-10" db="EMBL/GenBank/DDBJ databases">
        <authorList>
            <person name="Varghese N."/>
            <person name="Submissions S."/>
        </authorList>
    </citation>
    <scope>NUCLEOTIDE SEQUENCE [LARGE SCALE GENOMIC DNA]</scope>
    <source>
        <strain evidence="3">DSM 26542</strain>
    </source>
</reference>
<dbReference type="Gene3D" id="2.60.120.200">
    <property type="match status" value="4"/>
</dbReference>
<dbReference type="Pfam" id="PF13585">
    <property type="entry name" value="CHU_C"/>
    <property type="match status" value="1"/>
</dbReference>
<dbReference type="InterPro" id="IPR036116">
    <property type="entry name" value="FN3_sf"/>
</dbReference>
<sequence>MFLRSTWLVYLVLLFSGSIFGSGSGKDFWKSNSYPPNLNFLPYYEFSMVQNNSLLVANCASATNVASKNPKSDEITLFWDDVTGVSWEYMVQVAGGAVPTGKGIATSTNEVIVKKDFLGANLIANTDYEFFVRTNCGVDGFGGWEGPYDFTTLCMSFSLPFTESFDSSSDSSECWTILDVGNDQATSWNGLMNIWINGTNAYKGNGNKYFDGGSGKSHNDWLISPALTMSGKIYAITYYYKTDTYYNNEFEVLLSTKGMDPVDFTTVLQASSVQKKGAYTKTVLYVTGITGDVYIAWHVLAKGYTEIMIDEVSVAEIDCIAPKENVIVDNVKTNEATVTWEDDNNDKWEYYVQEAGGTSPVSSGSLANSKSQVIKKTNGVGSSNLKPNTDYEIYIRANCGPGKYSMWVGPIKFRTPCDVLNADFWEGFNKNSQTINCWNILDLNNDKNSYGDNAWKPYNYGYYEGDQSMYFYSNVSNNDDWLISPTIKTIATEIYRLRYRYKTSSYNNSEFEVMLSSKGNGVSDLTTTLIPKKVYKNEAYLEAKAFVSNVTSATIGWHVTTKSSTNIYIDDVFFEKVVGCPEPLNLDVNNIKDKSATLNWTDDFKATGWEYWVQAEGEAEPVGNGISSTKKSVDVIKDGKGSNLTPNTEYEFYVRTNCGDGTFSVWSGPFVFRTACAVLDLPYWEGFNSNSETIYCWDQLDENKDGSGTSNKWVNQSYGQYEGSHTKYFYVYDYDNEVETDDWLITPTLKLDSKKMYRFRYYYKTNDYNDYNNFEVLASNSGRKTTDFKKVIVANKNYKVSNYLEHRSFISNFGGDVQFAWHTFGTGSKNIYIDNVFVEEVLNCPEPLELGAKDEEKNKATILWTDDFKATKWEYYVQEQGVGEPLATVAGTSTSKKENIVDKEFSGEALKPNTDYEFYVRTNCGDGTFSIWTGPYVFTTTCDVYTTPFLEGFNSDTKTIRCWSILDGNDDGFMWTLYNWGSFEGDGSMNFNNYYDDGNSDLLVSPTLIMSNSTYVLKYHYISSDWYDPAEVEVVYSSEGVFADKFTTVIHPKEVFSNTNWKEKVVFFNAAAGQGNIGWNILSETGLDFSIDKVIVKQVTTCKEPYYVEVVGQTSTSIDIKWQQDGGNTEWEIIVVKIGDDETGTPVKTMTVKGSPQASITGLPAGAGYTIYVRAKCSDGSFSDWSTGISSGTKPGGNEVCSGAINMPVNVGKDCEKIVSGSLIGAVDEKLVDSPSCNVGLKRDIWFEFTAISDSHLLRILDWVTLSGDSYPPDILGTIYDQPCGSITATALECFYFSNSDYGSNKGKVFKGLIPGQKYYVRLGLSDSDEVDYVFNLCMSSPNYLEVSPQGEKYTTEELVKDVLVNSNCDLVSNVRYQVGDGSAPTNSVNALAYFNKNDSDFPFEEGIVLSTSQVKFVPGPYTESNKGTNPNRWKGDKDINDAIKDAGGGPLEDKRVTQLEFDFIPIKDSIKFDYLFASNSYIDGCTYTCMNGALFAAWLIDTTTGEGVNLAKIKGTNTPISLYTIWDNEKITGTSCNSYPELFWNNYTGHTDPFEAPLNFAGSTVGMSSETVYVVPGRQYHIKLAVMDFCTNDAHSSAVFFAAGSFDLGSLDLGADMLVEDGSALCGGECVTIKSGLGSDGVDIKWYKDGVVIDGEAKAELEVCESGTYKAVAFYPAIKCEVSGEVVVEIFPAISQVVLQPKDLSVCANFLGTIDVDLASQEEAMFKNVNKEDYEATYYLDVNEAKQGSDNFIDPLYNYKSGTGEMTAYIRIVDLRTNCAEIFEINIRVVRGEFPSKPEDVVVCAKYVFPNLLENQFYYTEPGGKGNKFVAGDILTTVGDNTIYVLQMNGDEGCYEEISYKVSITGEVKADVFESKVYRCLLYPLKPLSEFNSYHSEPGGKGVKYEVGTVIYKPQKIYVYASSPDGLCVDESSFTVDYEDCPIAKGISPNGDGLNDSFDLSLHGVQSLKIYNRFGVEVFSFGSNYTNQWVGQDKSGNPLPDGTYYYVVTAFDKTRTGWVQINK</sequence>
<protein>
    <submittedName>
        <fullName evidence="2">Cleaved Adhesin Domain</fullName>
    </submittedName>
</protein>
<dbReference type="InterPro" id="IPR013783">
    <property type="entry name" value="Ig-like_fold"/>
</dbReference>
<dbReference type="Pfam" id="PF00041">
    <property type="entry name" value="fn3"/>
    <property type="match status" value="2"/>
</dbReference>
<gene>
    <name evidence="2" type="ORF">SAMN04487893_1242</name>
</gene>
<dbReference type="EMBL" id="FORU01000024">
    <property type="protein sequence ID" value="SFJ89723.1"/>
    <property type="molecule type" value="Genomic_DNA"/>
</dbReference>
<dbReference type="PROSITE" id="PS50853">
    <property type="entry name" value="FN3"/>
    <property type="match status" value="3"/>
</dbReference>
<accession>A0A1I3V446</accession>
<dbReference type="STRING" id="1150112.SAMN04487893_1242"/>
<dbReference type="InterPro" id="IPR011628">
    <property type="entry name" value="Cleaved_adhesin"/>
</dbReference>
<dbReference type="Gene3D" id="2.60.40.10">
    <property type="entry name" value="Immunoglobulins"/>
    <property type="match status" value="4"/>
</dbReference>
<dbReference type="Pfam" id="PF07675">
    <property type="entry name" value="Cleaved_Adhesin"/>
    <property type="match status" value="4"/>
</dbReference>
<proteinExistence type="predicted"/>
<dbReference type="SUPFAM" id="SSF49265">
    <property type="entry name" value="Fibronectin type III"/>
    <property type="match status" value="3"/>
</dbReference>
<dbReference type="InterPro" id="IPR003961">
    <property type="entry name" value="FN3_dom"/>
</dbReference>